<keyword evidence="9" id="KW-1185">Reference proteome</keyword>
<dbReference type="GO" id="GO:0043527">
    <property type="term" value="C:tRNA methyltransferase complex"/>
    <property type="evidence" value="ECO:0007669"/>
    <property type="project" value="TreeGrafter"/>
</dbReference>
<feature type="binding site" evidence="7">
    <location>
        <position position="61"/>
    </location>
    <ligand>
        <name>S-adenosyl-L-methionine</name>
        <dbReference type="ChEBI" id="CHEBI:59789"/>
    </ligand>
</feature>
<evidence type="ECO:0000256" key="3">
    <source>
        <dbReference type="ARBA" id="ARBA00022603"/>
    </source>
</evidence>
<proteinExistence type="inferred from homology"/>
<feature type="binding site" evidence="7">
    <location>
        <position position="136"/>
    </location>
    <ligand>
        <name>S-adenosyl-L-methionine</name>
        <dbReference type="ChEBI" id="CHEBI:59789"/>
    </ligand>
</feature>
<comment type="similarity">
    <text evidence="7">Belongs to the class I-like SAM-binding methyltransferase superfamily. TrmB family.</text>
</comment>
<keyword evidence="5 7" id="KW-0949">S-adenosyl-L-methionine</keyword>
<feature type="binding site" evidence="7">
    <location>
        <position position="114"/>
    </location>
    <ligand>
        <name>S-adenosyl-L-methionine</name>
        <dbReference type="ChEBI" id="CHEBI:59789"/>
    </ligand>
</feature>
<evidence type="ECO:0000256" key="2">
    <source>
        <dbReference type="ARBA" id="ARBA00003015"/>
    </source>
</evidence>
<evidence type="ECO:0000256" key="1">
    <source>
        <dbReference type="ARBA" id="ARBA00000142"/>
    </source>
</evidence>
<dbReference type="InterPro" id="IPR055361">
    <property type="entry name" value="tRNA_methyltr_TrmB_bact"/>
</dbReference>
<feature type="binding site" evidence="7">
    <location>
        <position position="172"/>
    </location>
    <ligand>
        <name>substrate</name>
    </ligand>
</feature>
<dbReference type="Proteomes" id="UP000761264">
    <property type="component" value="Unassembled WGS sequence"/>
</dbReference>
<dbReference type="EMBL" id="JAAQPH010000034">
    <property type="protein sequence ID" value="NIA72163.1"/>
    <property type="molecule type" value="Genomic_DNA"/>
</dbReference>
<comment type="function">
    <text evidence="2 7">Catalyzes the formation of N(7)-methylguanine at position 46 (m7G46) in tRNA.</text>
</comment>
<evidence type="ECO:0000256" key="5">
    <source>
        <dbReference type="ARBA" id="ARBA00022691"/>
    </source>
</evidence>
<feature type="binding site" evidence="7">
    <location>
        <position position="140"/>
    </location>
    <ligand>
        <name>substrate</name>
    </ligand>
</feature>
<keyword evidence="4 7" id="KW-0808">Transferase</keyword>
<dbReference type="InterPro" id="IPR003358">
    <property type="entry name" value="tRNA_(Gua-N-7)_MeTrfase_Trmb"/>
</dbReference>
<dbReference type="InterPro" id="IPR029063">
    <property type="entry name" value="SAM-dependent_MTases_sf"/>
</dbReference>
<evidence type="ECO:0000256" key="7">
    <source>
        <dbReference type="HAMAP-Rule" id="MF_01057"/>
    </source>
</evidence>
<reference evidence="8" key="1">
    <citation type="submission" date="2020-03" db="EMBL/GenBank/DDBJ databases">
        <title>Genome of Pelagibius litoralis DSM 21314T.</title>
        <authorList>
            <person name="Wang G."/>
        </authorList>
    </citation>
    <scope>NUCLEOTIDE SEQUENCE</scope>
    <source>
        <strain evidence="8">DSM 21314</strain>
    </source>
</reference>
<keyword evidence="3 7" id="KW-0489">Methyltransferase</keyword>
<comment type="catalytic activity">
    <reaction evidence="1 7">
        <text>guanosine(46) in tRNA + S-adenosyl-L-methionine = N(7)-methylguanosine(46) in tRNA + S-adenosyl-L-homocysteine</text>
        <dbReference type="Rhea" id="RHEA:42708"/>
        <dbReference type="Rhea" id="RHEA-COMP:10188"/>
        <dbReference type="Rhea" id="RHEA-COMP:10189"/>
        <dbReference type="ChEBI" id="CHEBI:57856"/>
        <dbReference type="ChEBI" id="CHEBI:59789"/>
        <dbReference type="ChEBI" id="CHEBI:74269"/>
        <dbReference type="ChEBI" id="CHEBI:74480"/>
        <dbReference type="EC" id="2.1.1.33"/>
    </reaction>
</comment>
<evidence type="ECO:0000256" key="6">
    <source>
        <dbReference type="ARBA" id="ARBA00022694"/>
    </source>
</evidence>
<gene>
    <name evidence="7 8" type="primary">trmB</name>
    <name evidence="8" type="ORF">HBA54_26590</name>
</gene>
<dbReference type="Gene3D" id="3.40.50.150">
    <property type="entry name" value="Vaccinia Virus protein VP39"/>
    <property type="match status" value="1"/>
</dbReference>
<comment type="caution">
    <text evidence="8">The sequence shown here is derived from an EMBL/GenBank/DDBJ whole genome shotgun (WGS) entry which is preliminary data.</text>
</comment>
<evidence type="ECO:0000256" key="4">
    <source>
        <dbReference type="ARBA" id="ARBA00022679"/>
    </source>
</evidence>
<feature type="binding site" evidence="7">
    <location>
        <begin position="210"/>
        <end position="213"/>
    </location>
    <ligand>
        <name>substrate</name>
    </ligand>
</feature>
<evidence type="ECO:0000313" key="8">
    <source>
        <dbReference type="EMBL" id="NIA72163.1"/>
    </source>
</evidence>
<comment type="caution">
    <text evidence="7">Lacks conserved residue(s) required for the propagation of feature annotation.</text>
</comment>
<accession>A0A967KBG3</accession>
<keyword evidence="6 7" id="KW-0819">tRNA processing</keyword>
<protein>
    <recommendedName>
        <fullName evidence="7">tRNA (guanine-N(7)-)-methyltransferase</fullName>
        <ecNumber evidence="7">2.1.1.33</ecNumber>
    </recommendedName>
    <alternativeName>
        <fullName evidence="7">tRNA (guanine(46)-N(7))-methyltransferase</fullName>
    </alternativeName>
    <alternativeName>
        <fullName evidence="7">tRNA(m7G46)-methyltransferase</fullName>
    </alternativeName>
</protein>
<evidence type="ECO:0000313" key="9">
    <source>
        <dbReference type="Proteomes" id="UP000761264"/>
    </source>
</evidence>
<dbReference type="GO" id="GO:0008176">
    <property type="term" value="F:tRNA (guanine(46)-N7)-methyltransferase activity"/>
    <property type="evidence" value="ECO:0007669"/>
    <property type="project" value="UniProtKB-UniRule"/>
</dbReference>
<dbReference type="AlphaFoldDB" id="A0A967KBG3"/>
<feature type="binding site" evidence="7">
    <location>
        <position position="86"/>
    </location>
    <ligand>
        <name>S-adenosyl-L-methionine</name>
        <dbReference type="ChEBI" id="CHEBI:59789"/>
    </ligand>
</feature>
<dbReference type="SUPFAM" id="SSF53335">
    <property type="entry name" value="S-adenosyl-L-methionine-dependent methyltransferases"/>
    <property type="match status" value="1"/>
</dbReference>
<dbReference type="EC" id="2.1.1.33" evidence="7"/>
<dbReference type="HAMAP" id="MF_01057">
    <property type="entry name" value="tRNA_methyltr_TrmB"/>
    <property type="match status" value="1"/>
</dbReference>
<dbReference type="Pfam" id="PF02390">
    <property type="entry name" value="Methyltransf_4"/>
    <property type="match status" value="1"/>
</dbReference>
<name>A0A967KBG3_9PROT</name>
<dbReference type="PANTHER" id="PTHR23417:SF14">
    <property type="entry name" value="PENTACOTRIPEPTIDE-REPEAT REGION OF PRORP DOMAIN-CONTAINING PROTEIN"/>
    <property type="match status" value="1"/>
</dbReference>
<organism evidence="8 9">
    <name type="scientific">Pelagibius litoralis</name>
    <dbReference type="NCBI Taxonomy" id="374515"/>
    <lineage>
        <taxon>Bacteria</taxon>
        <taxon>Pseudomonadati</taxon>
        <taxon>Pseudomonadota</taxon>
        <taxon>Alphaproteobacteria</taxon>
        <taxon>Rhodospirillales</taxon>
        <taxon>Rhodovibrionaceae</taxon>
        <taxon>Pelagibius</taxon>
    </lineage>
</organism>
<dbReference type="PANTHER" id="PTHR23417">
    <property type="entry name" value="3-DEOXY-D-MANNO-OCTULOSONIC-ACID TRANSFERASE/TRNA GUANINE-N 7 - -METHYLTRANSFERASE"/>
    <property type="match status" value="1"/>
</dbReference>
<comment type="pathway">
    <text evidence="7">tRNA modification; N(7)-methylguanine-tRNA biosynthesis.</text>
</comment>
<dbReference type="PROSITE" id="PS51625">
    <property type="entry name" value="SAM_MT_TRMB"/>
    <property type="match status" value="1"/>
</dbReference>
<sequence length="235" mass="26707">MSVSPGKRNLYGRRQGRPLRAARRATLEERLPLLQIDLPEAPFEVSAAALFDPLPPRLYLEIGFGGGEHLAWQAADQPDLGIVAAEYFMTGVAGLLHQWPEGPQTAALRLFIGDARDLMERLPDALFDKIFILFPDPWPKRRHHKRRLIQPATVDLLARLLKDGGELRFATDDPGYLAWALERLTAHRQLAWQVTGPADWRLRPEVWPATRYEQKALRAGRQPAFLRFRKAADPD</sequence>